<evidence type="ECO:0000313" key="5">
    <source>
        <dbReference type="EMBL" id="MFC4600742.1"/>
    </source>
</evidence>
<dbReference type="SUPFAM" id="SSF50891">
    <property type="entry name" value="Cyclophilin-like"/>
    <property type="match status" value="1"/>
</dbReference>
<dbReference type="EMBL" id="JBHSEP010000019">
    <property type="protein sequence ID" value="MFC4600742.1"/>
    <property type="molecule type" value="Genomic_DNA"/>
</dbReference>
<dbReference type="SMART" id="SM00796">
    <property type="entry name" value="AHS1"/>
    <property type="match status" value="1"/>
</dbReference>
<comment type="caution">
    <text evidence="5">The sequence shown here is derived from an EMBL/GenBank/DDBJ whole genome shotgun (WGS) entry which is preliminary data.</text>
</comment>
<dbReference type="InterPro" id="IPR029000">
    <property type="entry name" value="Cyclophilin-like_dom_sf"/>
</dbReference>
<keyword evidence="3" id="KW-0067">ATP-binding</keyword>
<dbReference type="Proteomes" id="UP001596028">
    <property type="component" value="Unassembled WGS sequence"/>
</dbReference>
<feature type="domain" description="Carboxyltransferase" evidence="4">
    <location>
        <begin position="16"/>
        <end position="232"/>
    </location>
</feature>
<evidence type="ECO:0000256" key="3">
    <source>
        <dbReference type="ARBA" id="ARBA00022840"/>
    </source>
</evidence>
<dbReference type="PANTHER" id="PTHR34698">
    <property type="entry name" value="5-OXOPROLINASE SUBUNIT B"/>
    <property type="match status" value="1"/>
</dbReference>
<dbReference type="Pfam" id="PF02682">
    <property type="entry name" value="CT_C_D"/>
    <property type="match status" value="1"/>
</dbReference>
<evidence type="ECO:0000256" key="1">
    <source>
        <dbReference type="ARBA" id="ARBA00022741"/>
    </source>
</evidence>
<evidence type="ECO:0000256" key="2">
    <source>
        <dbReference type="ARBA" id="ARBA00022801"/>
    </source>
</evidence>
<reference evidence="6" key="1">
    <citation type="journal article" date="2019" name="Int. J. Syst. Evol. Microbiol.">
        <title>The Global Catalogue of Microorganisms (GCM) 10K type strain sequencing project: providing services to taxonomists for standard genome sequencing and annotation.</title>
        <authorList>
            <consortium name="The Broad Institute Genomics Platform"/>
            <consortium name="The Broad Institute Genome Sequencing Center for Infectious Disease"/>
            <person name="Wu L."/>
            <person name="Ma J."/>
        </authorList>
    </citation>
    <scope>NUCLEOTIDE SEQUENCE [LARGE SCALE GENOMIC DNA]</scope>
    <source>
        <strain evidence="6">CCUG 49571</strain>
    </source>
</reference>
<dbReference type="Gene3D" id="3.30.1360.40">
    <property type="match status" value="1"/>
</dbReference>
<dbReference type="InterPro" id="IPR003833">
    <property type="entry name" value="CT_C_D"/>
</dbReference>
<name>A0ABV9FJ14_9BACL</name>
<sequence length="256" mass="27381">MSTFADKVKKYDSAGIGISPLGDAAVTIRLGEAICPQTHERVRQLADYLDRHPFAGMVEYVPSFLSVAVYYDPCVLLDAHGGSSASGDARDPYALAVGLMKGVLAELEQGERKPPRIVEIPVCYGGELGPDLPEVAAYHGLSEQEVADIHSSADYLVYMLGFAPGFAYLGGLPERIATPRRSTPRLSVPAGTVGIGGDQTGVYPISTPGGWQLIGKTPEPLFLPAANPPTLLRAGDIVRFRPISRSEYDRREGARA</sequence>
<organism evidence="5 6">
    <name type="scientific">Cohnella hongkongensis</name>
    <dbReference type="NCBI Taxonomy" id="178337"/>
    <lineage>
        <taxon>Bacteria</taxon>
        <taxon>Bacillati</taxon>
        <taxon>Bacillota</taxon>
        <taxon>Bacilli</taxon>
        <taxon>Bacillales</taxon>
        <taxon>Paenibacillaceae</taxon>
        <taxon>Cohnella</taxon>
    </lineage>
</organism>
<proteinExistence type="predicted"/>
<accession>A0ABV9FJ14</accession>
<dbReference type="PANTHER" id="PTHR34698:SF2">
    <property type="entry name" value="5-OXOPROLINASE SUBUNIT B"/>
    <property type="match status" value="1"/>
</dbReference>
<dbReference type="NCBIfam" id="TIGR00370">
    <property type="entry name" value="5-oxoprolinase subunit PxpB"/>
    <property type="match status" value="1"/>
</dbReference>
<dbReference type="GO" id="GO:0017168">
    <property type="term" value="F:5-oxoprolinase (ATP-hydrolyzing) activity"/>
    <property type="evidence" value="ECO:0007669"/>
    <property type="project" value="UniProtKB-EC"/>
</dbReference>
<gene>
    <name evidence="5" type="primary">pxpB</name>
    <name evidence="5" type="ORF">ACFO3S_21035</name>
</gene>
<protein>
    <submittedName>
        <fullName evidence="5">5-oxoprolinase subunit PxpB</fullName>
        <ecNumber evidence="5">3.5.2.9</ecNumber>
    </submittedName>
</protein>
<keyword evidence="6" id="KW-1185">Reference proteome</keyword>
<dbReference type="SUPFAM" id="SSF160467">
    <property type="entry name" value="PH0987 N-terminal domain-like"/>
    <property type="match status" value="1"/>
</dbReference>
<dbReference type="InterPro" id="IPR010016">
    <property type="entry name" value="PxpB"/>
</dbReference>
<keyword evidence="1" id="KW-0547">Nucleotide-binding</keyword>
<evidence type="ECO:0000313" key="6">
    <source>
        <dbReference type="Proteomes" id="UP001596028"/>
    </source>
</evidence>
<dbReference type="Gene3D" id="2.40.100.10">
    <property type="entry name" value="Cyclophilin-like"/>
    <property type="match status" value="1"/>
</dbReference>
<dbReference type="RefSeq" id="WP_378100104.1">
    <property type="nucleotide sequence ID" value="NZ_JBHSEP010000019.1"/>
</dbReference>
<evidence type="ECO:0000259" key="4">
    <source>
        <dbReference type="SMART" id="SM00796"/>
    </source>
</evidence>
<keyword evidence="2 5" id="KW-0378">Hydrolase</keyword>
<dbReference type="EC" id="3.5.2.9" evidence="5"/>